<dbReference type="Proteomes" id="UP000267464">
    <property type="component" value="Unassembled WGS sequence"/>
</dbReference>
<dbReference type="GO" id="GO:0004553">
    <property type="term" value="F:hydrolase activity, hydrolyzing O-glycosyl compounds"/>
    <property type="evidence" value="ECO:0007669"/>
    <property type="project" value="TreeGrafter"/>
</dbReference>
<feature type="chain" id="PRO_5018050838" evidence="1">
    <location>
        <begin position="25"/>
        <end position="435"/>
    </location>
</feature>
<dbReference type="Gene3D" id="3.20.20.80">
    <property type="entry name" value="Glycosidases"/>
    <property type="match status" value="1"/>
</dbReference>
<keyword evidence="1" id="KW-0732">Signal</keyword>
<organism evidence="2 3">
    <name type="scientific">Piscinibacter terrae</name>
    <dbReference type="NCBI Taxonomy" id="2496871"/>
    <lineage>
        <taxon>Bacteria</taxon>
        <taxon>Pseudomonadati</taxon>
        <taxon>Pseudomonadota</taxon>
        <taxon>Betaproteobacteria</taxon>
        <taxon>Burkholderiales</taxon>
        <taxon>Sphaerotilaceae</taxon>
        <taxon>Piscinibacter</taxon>
    </lineage>
</organism>
<protein>
    <submittedName>
        <fullName evidence="2">Uncharacterized protein</fullName>
    </submittedName>
</protein>
<dbReference type="SUPFAM" id="SSF51445">
    <property type="entry name" value="(Trans)glycosidases"/>
    <property type="match status" value="1"/>
</dbReference>
<feature type="signal peptide" evidence="1">
    <location>
        <begin position="1"/>
        <end position="24"/>
    </location>
</feature>
<evidence type="ECO:0000313" key="3">
    <source>
        <dbReference type="Proteomes" id="UP000267464"/>
    </source>
</evidence>
<dbReference type="InterPro" id="IPR017853">
    <property type="entry name" value="GH"/>
</dbReference>
<dbReference type="PANTHER" id="PTHR12631:SF10">
    <property type="entry name" value="BETA-XYLOSIDASE-LIKE PROTEIN-RELATED"/>
    <property type="match status" value="1"/>
</dbReference>
<dbReference type="RefSeq" id="WP_124539197.1">
    <property type="nucleotide sequence ID" value="NZ_QUSW01000001.1"/>
</dbReference>
<gene>
    <name evidence="2" type="ORF">DZC73_05755</name>
</gene>
<accession>A0A3N7HVV3</accession>
<comment type="caution">
    <text evidence="2">The sequence shown here is derived from an EMBL/GenBank/DDBJ whole genome shotgun (WGS) entry which is preliminary data.</text>
</comment>
<name>A0A3N7HVV3_9BURK</name>
<evidence type="ECO:0000313" key="2">
    <source>
        <dbReference type="EMBL" id="RQP26510.1"/>
    </source>
</evidence>
<dbReference type="AlphaFoldDB" id="A0A3N7HVV3"/>
<reference evidence="2 3" key="1">
    <citation type="submission" date="2018-08" db="EMBL/GenBank/DDBJ databases">
        <authorList>
            <person name="Khan S.A."/>
            <person name="Jeon C.O."/>
            <person name="Chun B.H."/>
            <person name="Jeong S.E."/>
        </authorList>
    </citation>
    <scope>NUCLEOTIDE SEQUENCE [LARGE SCALE GENOMIC DNA]</scope>
    <source>
        <strain evidence="2 3">S-16</strain>
    </source>
</reference>
<reference evidence="2 3" key="2">
    <citation type="submission" date="2018-12" db="EMBL/GenBank/DDBJ databases">
        <title>Rhizobacter gummiphilus sp. nov., a rubber-degrading bacterium isolated from the soil of a botanical garden in Japan.</title>
        <authorList>
            <person name="Shunsuke S.S."/>
        </authorList>
    </citation>
    <scope>NUCLEOTIDE SEQUENCE [LARGE SCALE GENOMIC DNA]</scope>
    <source>
        <strain evidence="2 3">S-16</strain>
    </source>
</reference>
<dbReference type="OrthoDB" id="9776971at2"/>
<sequence>MKHLITRRTVARMAALGCSALALAVAHGETTVTVDAGREGLAVNRAVTAGFNFGNWMAVADWKDELAKVPTAALRFPGGNVGDEQDMDAASLDTFKLLLSMVKGGPELTIQTRVFEGRPDRPAGNKPEDAARAVRMARERGLNVTTWEIGNEPDLFSEVRGDASWTAQRYCDMFRAQAAAIRHEDPKALIAGPAVSGAQPGAPRFVAAFVERCGDVVDVLTWHIYPTDGDGTEDSALSTVAEVDRSIAHYTALWKDAKRNPLGHQRAIKFGITEFGLSWKTDRPRFLADQTGALWAGESALRMAEQGVSVAHYFAYQGTGFHGLLDIGGVPRPTYYGFQLVRELDGRFVDTRSSDASLWAHAARSGKQAKLLLINTAASAQSVRIDARGLRAVSARGFDAEVVESEAPFADIAVKDGKLTLPARSMALVQLDAQP</sequence>
<proteinExistence type="predicted"/>
<evidence type="ECO:0000256" key="1">
    <source>
        <dbReference type="SAM" id="SignalP"/>
    </source>
</evidence>
<keyword evidence="3" id="KW-1185">Reference proteome</keyword>
<dbReference type="EMBL" id="QUSW01000001">
    <property type="protein sequence ID" value="RQP26510.1"/>
    <property type="molecule type" value="Genomic_DNA"/>
</dbReference>
<dbReference type="InterPro" id="IPR051923">
    <property type="entry name" value="Glycosyl_Hydrolase_39"/>
</dbReference>
<dbReference type="PANTHER" id="PTHR12631">
    <property type="entry name" value="ALPHA-L-IDURONIDASE"/>
    <property type="match status" value="1"/>
</dbReference>